<dbReference type="PANTHER" id="PTHR28570:SF3">
    <property type="entry name" value="ASPARTYL AMINOPEPTIDASE"/>
    <property type="match status" value="1"/>
</dbReference>
<dbReference type="PRINTS" id="PR00932">
    <property type="entry name" value="AMINO1PTASE"/>
</dbReference>
<comment type="cofactor">
    <cofactor evidence="2">
        <name>Zn(2+)</name>
        <dbReference type="ChEBI" id="CHEBI:29105"/>
    </cofactor>
</comment>
<evidence type="ECO:0000256" key="8">
    <source>
        <dbReference type="ARBA" id="ARBA00022801"/>
    </source>
</evidence>
<keyword evidence="5 11" id="KW-0031">Aminopeptidase</keyword>
<dbReference type="Proteomes" id="UP001329825">
    <property type="component" value="Chromosome 6"/>
</dbReference>
<dbReference type="RefSeq" id="XP_062792506.1">
    <property type="nucleotide sequence ID" value="XM_062936455.1"/>
</dbReference>
<evidence type="ECO:0000256" key="3">
    <source>
        <dbReference type="ARBA" id="ARBA00008290"/>
    </source>
</evidence>
<dbReference type="Gene3D" id="2.30.250.10">
    <property type="entry name" value="Aminopeptidase i, Domain 2"/>
    <property type="match status" value="1"/>
</dbReference>
<gene>
    <name evidence="13" type="ORF">IL334_004739</name>
</gene>
<evidence type="ECO:0000256" key="1">
    <source>
        <dbReference type="ARBA" id="ARBA00001335"/>
    </source>
</evidence>
<dbReference type="InterPro" id="IPR023358">
    <property type="entry name" value="Peptidase_M18_dom2"/>
</dbReference>
<evidence type="ECO:0000256" key="7">
    <source>
        <dbReference type="ARBA" id="ARBA00022723"/>
    </source>
</evidence>
<dbReference type="GeneID" id="87956870"/>
<dbReference type="PANTHER" id="PTHR28570">
    <property type="entry name" value="ASPARTYL AMINOPEPTIDASE"/>
    <property type="match status" value="1"/>
</dbReference>
<dbReference type="SUPFAM" id="SSF53187">
    <property type="entry name" value="Zn-dependent exopeptidases"/>
    <property type="match status" value="1"/>
</dbReference>
<evidence type="ECO:0000256" key="10">
    <source>
        <dbReference type="ARBA" id="ARBA00023049"/>
    </source>
</evidence>
<evidence type="ECO:0000256" key="5">
    <source>
        <dbReference type="ARBA" id="ARBA00022438"/>
    </source>
</evidence>
<keyword evidence="14" id="KW-1185">Reference proteome</keyword>
<keyword evidence="8 11" id="KW-0378">Hydrolase</keyword>
<feature type="compositionally biased region" description="Low complexity" evidence="12">
    <location>
        <begin position="200"/>
        <end position="216"/>
    </location>
</feature>
<evidence type="ECO:0000256" key="2">
    <source>
        <dbReference type="ARBA" id="ARBA00001947"/>
    </source>
</evidence>
<dbReference type="SUPFAM" id="SSF101821">
    <property type="entry name" value="Aminopeptidase/glucanase lid domain"/>
    <property type="match status" value="1"/>
</dbReference>
<evidence type="ECO:0000313" key="13">
    <source>
        <dbReference type="EMBL" id="WRT67766.1"/>
    </source>
</evidence>
<reference evidence="13 14" key="1">
    <citation type="submission" date="2024-01" db="EMBL/GenBank/DDBJ databases">
        <title>Comparative genomics of Cryptococcus and Kwoniella reveals pathogenesis evolution and contrasting modes of karyotype evolution via chromosome fusion or intercentromeric recombination.</title>
        <authorList>
            <person name="Coelho M.A."/>
            <person name="David-Palma M."/>
            <person name="Shea T."/>
            <person name="Bowers K."/>
            <person name="McGinley-Smith S."/>
            <person name="Mohammad A.W."/>
            <person name="Gnirke A."/>
            <person name="Yurkov A.M."/>
            <person name="Nowrousian M."/>
            <person name="Sun S."/>
            <person name="Cuomo C.A."/>
            <person name="Heitman J."/>
        </authorList>
    </citation>
    <scope>NUCLEOTIDE SEQUENCE [LARGE SCALE GENOMIC DNA]</scope>
    <source>
        <strain evidence="13">CBS 11374</strain>
    </source>
</reference>
<evidence type="ECO:0000313" key="14">
    <source>
        <dbReference type="Proteomes" id="UP001329825"/>
    </source>
</evidence>
<keyword evidence="6 11" id="KW-0645">Protease</keyword>
<accession>A0ABZ1D161</accession>
<sequence length="496" mass="54690">MKIPPSPPPDAVKFCEFVTASPTPFHAVSNLSTRLLSSGFKPILERSPDLSLFKPGSKLFYTRNQSSLVAFTLPSNVTKETAISFAVGHLDSPCLKLRPISKKSKAGYLQVGVELYGGGIWASWFDRDLSIAGRVIVANNSNSKSLNGPGYISKLVKIDRPLLRIPTLAIHLDRTINEAFKFNKETEFLPISGLVADQLNSNSNNNDDGTNRSGRGTPQAFSGNATPVEREEDISRMEEKHHPLLLAVLADELGCEVADIQDFELSLFDTQPSTVGGLSNEFVFSPRCDNLMTSFCSIEGLCEAVDSSSSDNNIRCVILFDNEEVGSVSHHGAESNLLPSFVERIVSLPDYEKIGYHNILANSFLVSADMGHAVNPNYENRYEPNHAPRINGGVVIKTNANQRYTSNAQTTFLLRRVAKKAGVPVQEFEIRNDSTCGSTVGPHLSTHVRTVDIGLAQLSMHSIRETAGSKDVRYYIDFFKTYFDCLREFDMDLKID</sequence>
<comment type="similarity">
    <text evidence="3 11">Belongs to the peptidase M18 family.</text>
</comment>
<dbReference type="Pfam" id="PF02127">
    <property type="entry name" value="Peptidase_M18"/>
    <property type="match status" value="1"/>
</dbReference>
<feature type="region of interest" description="Disordered" evidence="12">
    <location>
        <begin position="200"/>
        <end position="235"/>
    </location>
</feature>
<dbReference type="NCBIfam" id="NF002759">
    <property type="entry name" value="PRK02813.1"/>
    <property type="match status" value="1"/>
</dbReference>
<dbReference type="EMBL" id="CP141886">
    <property type="protein sequence ID" value="WRT67766.1"/>
    <property type="molecule type" value="Genomic_DNA"/>
</dbReference>
<dbReference type="CDD" id="cd05658">
    <property type="entry name" value="M18_DAP"/>
    <property type="match status" value="1"/>
</dbReference>
<evidence type="ECO:0000256" key="11">
    <source>
        <dbReference type="RuleBase" id="RU004386"/>
    </source>
</evidence>
<evidence type="ECO:0000256" key="4">
    <source>
        <dbReference type="ARBA" id="ARBA00011965"/>
    </source>
</evidence>
<evidence type="ECO:0000256" key="9">
    <source>
        <dbReference type="ARBA" id="ARBA00022833"/>
    </source>
</evidence>
<proteinExistence type="inferred from homology"/>
<organism evidence="13 14">
    <name type="scientific">Kwoniella shivajii</name>
    <dbReference type="NCBI Taxonomy" id="564305"/>
    <lineage>
        <taxon>Eukaryota</taxon>
        <taxon>Fungi</taxon>
        <taxon>Dikarya</taxon>
        <taxon>Basidiomycota</taxon>
        <taxon>Agaricomycotina</taxon>
        <taxon>Tremellomycetes</taxon>
        <taxon>Tremellales</taxon>
        <taxon>Cryptococcaceae</taxon>
        <taxon>Kwoniella</taxon>
    </lineage>
</organism>
<keyword evidence="7 11" id="KW-0479">Metal-binding</keyword>
<dbReference type="InterPro" id="IPR001948">
    <property type="entry name" value="Peptidase_M18"/>
</dbReference>
<dbReference type="EC" id="3.4.11.21" evidence="4"/>
<name>A0ABZ1D161_9TREE</name>
<evidence type="ECO:0000256" key="6">
    <source>
        <dbReference type="ARBA" id="ARBA00022670"/>
    </source>
</evidence>
<dbReference type="Gene3D" id="3.40.630.10">
    <property type="entry name" value="Zn peptidases"/>
    <property type="match status" value="1"/>
</dbReference>
<protein>
    <recommendedName>
        <fullName evidence="4">aspartyl aminopeptidase</fullName>
        <ecNumber evidence="4">3.4.11.21</ecNumber>
    </recommendedName>
</protein>
<comment type="catalytic activity">
    <reaction evidence="1">
        <text>Release of an N-terminal aspartate or glutamate from a peptide, with a preference for aspartate.</text>
        <dbReference type="EC" id="3.4.11.21"/>
    </reaction>
</comment>
<evidence type="ECO:0000256" key="12">
    <source>
        <dbReference type="SAM" id="MobiDB-lite"/>
    </source>
</evidence>
<keyword evidence="10 11" id="KW-0482">Metalloprotease</keyword>
<keyword evidence="9 11" id="KW-0862">Zinc</keyword>